<evidence type="ECO:0000313" key="2">
    <source>
        <dbReference type="EMBL" id="KAJ0186769.1"/>
    </source>
</evidence>
<keyword evidence="1" id="KW-0732">Signal</keyword>
<keyword evidence="3" id="KW-1185">Reference proteome</keyword>
<feature type="chain" id="PRO_5040298237" evidence="1">
    <location>
        <begin position="20"/>
        <end position="108"/>
    </location>
</feature>
<name>A0A9R1WSY5_LACSA</name>
<proteinExistence type="predicted"/>
<organism evidence="2 3">
    <name type="scientific">Lactuca sativa</name>
    <name type="common">Garden lettuce</name>
    <dbReference type="NCBI Taxonomy" id="4236"/>
    <lineage>
        <taxon>Eukaryota</taxon>
        <taxon>Viridiplantae</taxon>
        <taxon>Streptophyta</taxon>
        <taxon>Embryophyta</taxon>
        <taxon>Tracheophyta</taxon>
        <taxon>Spermatophyta</taxon>
        <taxon>Magnoliopsida</taxon>
        <taxon>eudicotyledons</taxon>
        <taxon>Gunneridae</taxon>
        <taxon>Pentapetalae</taxon>
        <taxon>asterids</taxon>
        <taxon>campanulids</taxon>
        <taxon>Asterales</taxon>
        <taxon>Asteraceae</taxon>
        <taxon>Cichorioideae</taxon>
        <taxon>Cichorieae</taxon>
        <taxon>Lactucinae</taxon>
        <taxon>Lactuca</taxon>
    </lineage>
</organism>
<protein>
    <submittedName>
        <fullName evidence="2">Uncharacterized protein</fullName>
    </submittedName>
</protein>
<dbReference type="AlphaFoldDB" id="A0A9R1WSY5"/>
<gene>
    <name evidence="2" type="ORF">LSAT_V11C900482340</name>
</gene>
<reference evidence="2 3" key="1">
    <citation type="journal article" date="2017" name="Nat. Commun.">
        <title>Genome assembly with in vitro proximity ligation data and whole-genome triplication in lettuce.</title>
        <authorList>
            <person name="Reyes-Chin-Wo S."/>
            <person name="Wang Z."/>
            <person name="Yang X."/>
            <person name="Kozik A."/>
            <person name="Arikit S."/>
            <person name="Song C."/>
            <person name="Xia L."/>
            <person name="Froenicke L."/>
            <person name="Lavelle D.O."/>
            <person name="Truco M.J."/>
            <person name="Xia R."/>
            <person name="Zhu S."/>
            <person name="Xu C."/>
            <person name="Xu H."/>
            <person name="Xu X."/>
            <person name="Cox K."/>
            <person name="Korf I."/>
            <person name="Meyers B.C."/>
            <person name="Michelmore R.W."/>
        </authorList>
    </citation>
    <scope>NUCLEOTIDE SEQUENCE [LARGE SCALE GENOMIC DNA]</scope>
    <source>
        <strain evidence="3">cv. Salinas</strain>
        <tissue evidence="2">Seedlings</tissue>
    </source>
</reference>
<feature type="signal peptide" evidence="1">
    <location>
        <begin position="1"/>
        <end position="19"/>
    </location>
</feature>
<accession>A0A9R1WSY5</accession>
<sequence>MFCSFLISMSLIMMLGVNSLKLIVSDPRPHWTNGLGMVKTRFLGQDVDLLNRLKKGSTIHSTTTSFEELFRDYKDDCAIELDNDLHTMLSNCLENINALITDMNLVAY</sequence>
<dbReference type="Proteomes" id="UP000235145">
    <property type="component" value="Unassembled WGS sequence"/>
</dbReference>
<comment type="caution">
    <text evidence="2">The sequence shown here is derived from an EMBL/GenBank/DDBJ whole genome shotgun (WGS) entry which is preliminary data.</text>
</comment>
<evidence type="ECO:0000313" key="3">
    <source>
        <dbReference type="Proteomes" id="UP000235145"/>
    </source>
</evidence>
<evidence type="ECO:0000256" key="1">
    <source>
        <dbReference type="SAM" id="SignalP"/>
    </source>
</evidence>
<dbReference type="EMBL" id="NBSK02000009">
    <property type="protein sequence ID" value="KAJ0186769.1"/>
    <property type="molecule type" value="Genomic_DNA"/>
</dbReference>